<dbReference type="FunFam" id="3.30.1740.20:FF:000002">
    <property type="entry name" value="40S ribosomal protein S26"/>
    <property type="match status" value="1"/>
</dbReference>
<dbReference type="PANTHER" id="PTHR12538">
    <property type="entry name" value="40S RIBOSOMAL PROTEIN S26"/>
    <property type="match status" value="1"/>
</dbReference>
<dbReference type="GO" id="GO:0006412">
    <property type="term" value="P:translation"/>
    <property type="evidence" value="ECO:0007669"/>
    <property type="project" value="InterPro"/>
</dbReference>
<feature type="compositionally biased region" description="Basic and acidic residues" evidence="4">
    <location>
        <begin position="268"/>
        <end position="280"/>
    </location>
</feature>
<evidence type="ECO:0000256" key="3">
    <source>
        <dbReference type="ARBA" id="ARBA00023274"/>
    </source>
</evidence>
<dbReference type="Proteomes" id="UP001231189">
    <property type="component" value="Unassembled WGS sequence"/>
</dbReference>
<dbReference type="GO" id="GO:0003729">
    <property type="term" value="F:mRNA binding"/>
    <property type="evidence" value="ECO:0007669"/>
    <property type="project" value="TreeGrafter"/>
</dbReference>
<dbReference type="InterPro" id="IPR038551">
    <property type="entry name" value="Ribosomal_eS26_sf"/>
</dbReference>
<feature type="compositionally biased region" description="Acidic residues" evidence="4">
    <location>
        <begin position="315"/>
        <end position="324"/>
    </location>
</feature>
<evidence type="ECO:0000256" key="1">
    <source>
        <dbReference type="ARBA" id="ARBA00008596"/>
    </source>
</evidence>
<evidence type="ECO:0008006" key="8">
    <source>
        <dbReference type="Google" id="ProtNLM"/>
    </source>
</evidence>
<dbReference type="AlphaFoldDB" id="A0AAD8WWB0"/>
<dbReference type="Pfam" id="PF01283">
    <property type="entry name" value="Ribosomal_S26e"/>
    <property type="match status" value="1"/>
</dbReference>
<dbReference type="InterPro" id="IPR000892">
    <property type="entry name" value="Ribosomal_eS26"/>
</dbReference>
<dbReference type="GO" id="GO:0022627">
    <property type="term" value="C:cytosolic small ribosomal subunit"/>
    <property type="evidence" value="ECO:0007669"/>
    <property type="project" value="TreeGrafter"/>
</dbReference>
<feature type="compositionally biased region" description="Low complexity" evidence="4">
    <location>
        <begin position="361"/>
        <end position="373"/>
    </location>
</feature>
<dbReference type="EMBL" id="JAUUTY010000002">
    <property type="protein sequence ID" value="KAK1680851.1"/>
    <property type="molecule type" value="Genomic_DNA"/>
</dbReference>
<feature type="region of interest" description="Disordered" evidence="4">
    <location>
        <begin position="268"/>
        <end position="389"/>
    </location>
</feature>
<evidence type="ECO:0000256" key="5">
    <source>
        <dbReference type="SAM" id="Phobius"/>
    </source>
</evidence>
<sequence length="389" mass="43777">MTFKRRNGGRNKHGRGHVKYIRCSNCAKCCPKDNAIKRFLVRNIVEQAAVRDVQEACVHDGYILPKLYAKVHHCVSCAIHAHIVRVRSRENRRSRDPPQRFRRMARGLRKVHHALVVLLKLLVPLLLLLLAHESLFRELDPTEQESEGDLSKEDALVKHPTPPQGIRDFTRMARGLRKVHHALVVLLKLLVPLLLLLLAHESLFRVPFFVLLALELPKALLRRHVFLFFLLHFIGSFLHVLSHPGVNTSGVRSGVRYPCPNAWDKEDHDFSVRSEDDRSSTDGASDLRFLANEEAVEASDDDRFSWDGVTSSEEVKEEEDDGSSDEPPAKRHCPWPGHLRDFDSEDDDADEEDEDNEGPPAAATATTSRSGSADDSDGDADDDEGSNGP</sequence>
<keyword evidence="3" id="KW-0687">Ribonucleoprotein</keyword>
<evidence type="ECO:0000256" key="4">
    <source>
        <dbReference type="SAM" id="MobiDB-lite"/>
    </source>
</evidence>
<gene>
    <name evidence="6" type="ORF">QYE76_041699</name>
</gene>
<feature type="transmembrane region" description="Helical" evidence="5">
    <location>
        <begin position="179"/>
        <end position="199"/>
    </location>
</feature>
<dbReference type="PANTHER" id="PTHR12538:SF0">
    <property type="entry name" value="40S RIBOSOMAL PROTEIN S26"/>
    <property type="match status" value="1"/>
</dbReference>
<feature type="transmembrane region" description="Helical" evidence="5">
    <location>
        <begin position="111"/>
        <end position="131"/>
    </location>
</feature>
<protein>
    <recommendedName>
        <fullName evidence="8">40S ribosomal protein S26</fullName>
    </recommendedName>
</protein>
<accession>A0AAD8WWB0</accession>
<keyword evidence="7" id="KW-1185">Reference proteome</keyword>
<reference evidence="6" key="1">
    <citation type="submission" date="2023-07" db="EMBL/GenBank/DDBJ databases">
        <title>A chromosome-level genome assembly of Lolium multiflorum.</title>
        <authorList>
            <person name="Chen Y."/>
            <person name="Copetti D."/>
            <person name="Kolliker R."/>
            <person name="Studer B."/>
        </authorList>
    </citation>
    <scope>NUCLEOTIDE SEQUENCE</scope>
    <source>
        <strain evidence="6">02402/16</strain>
        <tissue evidence="6">Leaf</tissue>
    </source>
</reference>
<keyword evidence="5" id="KW-1133">Transmembrane helix</keyword>
<feature type="transmembrane region" description="Helical" evidence="5">
    <location>
        <begin position="220"/>
        <end position="241"/>
    </location>
</feature>
<organism evidence="6 7">
    <name type="scientific">Lolium multiflorum</name>
    <name type="common">Italian ryegrass</name>
    <name type="synonym">Lolium perenne subsp. multiflorum</name>
    <dbReference type="NCBI Taxonomy" id="4521"/>
    <lineage>
        <taxon>Eukaryota</taxon>
        <taxon>Viridiplantae</taxon>
        <taxon>Streptophyta</taxon>
        <taxon>Embryophyta</taxon>
        <taxon>Tracheophyta</taxon>
        <taxon>Spermatophyta</taxon>
        <taxon>Magnoliopsida</taxon>
        <taxon>Liliopsida</taxon>
        <taxon>Poales</taxon>
        <taxon>Poaceae</taxon>
        <taxon>BOP clade</taxon>
        <taxon>Pooideae</taxon>
        <taxon>Poodae</taxon>
        <taxon>Poeae</taxon>
        <taxon>Poeae Chloroplast Group 2 (Poeae type)</taxon>
        <taxon>Loliodinae</taxon>
        <taxon>Loliinae</taxon>
        <taxon>Lolium</taxon>
    </lineage>
</organism>
<dbReference type="InterPro" id="IPR047864">
    <property type="entry name" value="Ribosomal_eS26_CS"/>
</dbReference>
<keyword evidence="2" id="KW-0689">Ribosomal protein</keyword>
<feature type="compositionally biased region" description="Acidic residues" evidence="4">
    <location>
        <begin position="343"/>
        <end position="357"/>
    </location>
</feature>
<dbReference type="PROSITE" id="PS00733">
    <property type="entry name" value="RIBOSOMAL_S26E"/>
    <property type="match status" value="1"/>
</dbReference>
<evidence type="ECO:0000313" key="6">
    <source>
        <dbReference type="EMBL" id="KAK1680851.1"/>
    </source>
</evidence>
<feature type="compositionally biased region" description="Acidic residues" evidence="4">
    <location>
        <begin position="374"/>
        <end position="389"/>
    </location>
</feature>
<comment type="caution">
    <text evidence="6">The sequence shown here is derived from an EMBL/GenBank/DDBJ whole genome shotgun (WGS) entry which is preliminary data.</text>
</comment>
<dbReference type="Gene3D" id="3.30.1740.20">
    <property type="entry name" value="Ribosomal protein S26e"/>
    <property type="match status" value="1"/>
</dbReference>
<keyword evidence="5" id="KW-0812">Transmembrane</keyword>
<proteinExistence type="inferred from homology"/>
<name>A0AAD8WWB0_LOLMU</name>
<dbReference type="GO" id="GO:0003735">
    <property type="term" value="F:structural constituent of ribosome"/>
    <property type="evidence" value="ECO:0007669"/>
    <property type="project" value="InterPro"/>
</dbReference>
<keyword evidence="5" id="KW-0472">Membrane</keyword>
<comment type="similarity">
    <text evidence="1">Belongs to the eukaryotic ribosomal protein eS26 family.</text>
</comment>
<evidence type="ECO:0000256" key="2">
    <source>
        <dbReference type="ARBA" id="ARBA00022980"/>
    </source>
</evidence>
<evidence type="ECO:0000313" key="7">
    <source>
        <dbReference type="Proteomes" id="UP001231189"/>
    </source>
</evidence>